<evidence type="ECO:0000256" key="1">
    <source>
        <dbReference type="SAM" id="MobiDB-lite"/>
    </source>
</evidence>
<reference evidence="2" key="1">
    <citation type="submission" date="2018-02" db="EMBL/GenBank/DDBJ databases">
        <title>Rhizophora mucronata_Transcriptome.</title>
        <authorList>
            <person name="Meera S.P."/>
            <person name="Sreeshan A."/>
            <person name="Augustine A."/>
        </authorList>
    </citation>
    <scope>NUCLEOTIDE SEQUENCE</scope>
    <source>
        <tissue evidence="2">Leaf</tissue>
    </source>
</reference>
<organism evidence="2">
    <name type="scientific">Rhizophora mucronata</name>
    <name type="common">Asiatic mangrove</name>
    <dbReference type="NCBI Taxonomy" id="61149"/>
    <lineage>
        <taxon>Eukaryota</taxon>
        <taxon>Viridiplantae</taxon>
        <taxon>Streptophyta</taxon>
        <taxon>Embryophyta</taxon>
        <taxon>Tracheophyta</taxon>
        <taxon>Spermatophyta</taxon>
        <taxon>Magnoliopsida</taxon>
        <taxon>eudicotyledons</taxon>
        <taxon>Gunneridae</taxon>
        <taxon>Pentapetalae</taxon>
        <taxon>rosids</taxon>
        <taxon>fabids</taxon>
        <taxon>Malpighiales</taxon>
        <taxon>Rhizophoraceae</taxon>
        <taxon>Rhizophora</taxon>
    </lineage>
</organism>
<sequence>MTSERQQDSKILSNSPSSQSTKLSTNFNQGP</sequence>
<evidence type="ECO:0000313" key="2">
    <source>
        <dbReference type="EMBL" id="MBX48276.1"/>
    </source>
</evidence>
<name>A0A2P2P0K9_RHIMU</name>
<protein>
    <submittedName>
        <fullName evidence="2">Uncharacterized protein</fullName>
    </submittedName>
</protein>
<dbReference type="AlphaFoldDB" id="A0A2P2P0K9"/>
<proteinExistence type="predicted"/>
<accession>A0A2P2P0K9</accession>
<feature type="compositionally biased region" description="Polar residues" evidence="1">
    <location>
        <begin position="9"/>
        <end position="31"/>
    </location>
</feature>
<dbReference type="EMBL" id="GGEC01067792">
    <property type="protein sequence ID" value="MBX48276.1"/>
    <property type="molecule type" value="Transcribed_RNA"/>
</dbReference>
<feature type="region of interest" description="Disordered" evidence="1">
    <location>
        <begin position="1"/>
        <end position="31"/>
    </location>
</feature>